<protein>
    <submittedName>
        <fullName evidence="2">Uncharacterized protein</fullName>
    </submittedName>
</protein>
<feature type="compositionally biased region" description="Polar residues" evidence="1">
    <location>
        <begin position="174"/>
        <end position="188"/>
    </location>
</feature>
<dbReference type="Proteomes" id="UP001583172">
    <property type="component" value="Unassembled WGS sequence"/>
</dbReference>
<evidence type="ECO:0000313" key="2">
    <source>
        <dbReference type="EMBL" id="KAL1839737.1"/>
    </source>
</evidence>
<feature type="compositionally biased region" description="Basic and acidic residues" evidence="1">
    <location>
        <begin position="310"/>
        <end position="325"/>
    </location>
</feature>
<dbReference type="EMBL" id="JAZGSY010000142">
    <property type="protein sequence ID" value="KAL1839737.1"/>
    <property type="molecule type" value="Genomic_DNA"/>
</dbReference>
<feature type="region of interest" description="Disordered" evidence="1">
    <location>
        <begin position="168"/>
        <end position="585"/>
    </location>
</feature>
<feature type="compositionally biased region" description="Low complexity" evidence="1">
    <location>
        <begin position="9"/>
        <end position="53"/>
    </location>
</feature>
<feature type="compositionally biased region" description="Polar residues" evidence="1">
    <location>
        <begin position="73"/>
        <end position="98"/>
    </location>
</feature>
<feature type="compositionally biased region" description="Low complexity" evidence="1">
    <location>
        <begin position="418"/>
        <end position="429"/>
    </location>
</feature>
<name>A0ABR3VDE9_HUMIN</name>
<feature type="compositionally biased region" description="Acidic residues" evidence="1">
    <location>
        <begin position="556"/>
        <end position="577"/>
    </location>
</feature>
<reference evidence="2 3" key="1">
    <citation type="journal article" date="2024" name="Commun. Biol.">
        <title>Comparative genomic analysis of thermophilic fungi reveals convergent evolutionary adaptations and gene losses.</title>
        <authorList>
            <person name="Steindorff A.S."/>
            <person name="Aguilar-Pontes M.V."/>
            <person name="Robinson A.J."/>
            <person name="Andreopoulos B."/>
            <person name="LaButti K."/>
            <person name="Kuo A."/>
            <person name="Mondo S."/>
            <person name="Riley R."/>
            <person name="Otillar R."/>
            <person name="Haridas S."/>
            <person name="Lipzen A."/>
            <person name="Grimwood J."/>
            <person name="Schmutz J."/>
            <person name="Clum A."/>
            <person name="Reid I.D."/>
            <person name="Moisan M.C."/>
            <person name="Butler G."/>
            <person name="Nguyen T.T.M."/>
            <person name="Dewar K."/>
            <person name="Conant G."/>
            <person name="Drula E."/>
            <person name="Henrissat B."/>
            <person name="Hansel C."/>
            <person name="Singer S."/>
            <person name="Hutchinson M.I."/>
            <person name="de Vries R.P."/>
            <person name="Natvig D.O."/>
            <person name="Powell A.J."/>
            <person name="Tsang A."/>
            <person name="Grigoriev I.V."/>
        </authorList>
    </citation>
    <scope>NUCLEOTIDE SEQUENCE [LARGE SCALE GENOMIC DNA]</scope>
    <source>
        <strain evidence="2 3">CBS 620.91</strain>
    </source>
</reference>
<feature type="region of interest" description="Disordered" evidence="1">
    <location>
        <begin position="1"/>
        <end position="150"/>
    </location>
</feature>
<comment type="caution">
    <text evidence="2">The sequence shown here is derived from an EMBL/GenBank/DDBJ whole genome shotgun (WGS) entry which is preliminary data.</text>
</comment>
<feature type="compositionally biased region" description="Pro residues" evidence="1">
    <location>
        <begin position="439"/>
        <end position="452"/>
    </location>
</feature>
<feature type="compositionally biased region" description="Acidic residues" evidence="1">
    <location>
        <begin position="481"/>
        <end position="497"/>
    </location>
</feature>
<evidence type="ECO:0000256" key="1">
    <source>
        <dbReference type="SAM" id="MobiDB-lite"/>
    </source>
</evidence>
<feature type="compositionally biased region" description="Polar residues" evidence="1">
    <location>
        <begin position="213"/>
        <end position="227"/>
    </location>
</feature>
<gene>
    <name evidence="2" type="ORF">VTJ49DRAFT_1203</name>
</gene>
<proteinExistence type="predicted"/>
<feature type="compositionally biased region" description="Basic and acidic residues" evidence="1">
    <location>
        <begin position="103"/>
        <end position="115"/>
    </location>
</feature>
<feature type="compositionally biased region" description="Polar residues" evidence="1">
    <location>
        <begin position="116"/>
        <end position="126"/>
    </location>
</feature>
<evidence type="ECO:0000313" key="3">
    <source>
        <dbReference type="Proteomes" id="UP001583172"/>
    </source>
</evidence>
<feature type="compositionally biased region" description="Basic and acidic residues" evidence="1">
    <location>
        <begin position="60"/>
        <end position="69"/>
    </location>
</feature>
<keyword evidence="3" id="KW-1185">Reference proteome</keyword>
<sequence>MPRPRPKKSLAAAASTTKGKARAASPTPQEQQQQSSTTPPPATKVAAPRAAVPSSDIYDVSDREKERIAQRVAETTKTSGRTTRASQHLKLNSDQTRALDSALQRRDEAMGRLDDLSSTSQLNPPGSTDPEPMQPEPTRGRAPRLTDVSGLDLDDDLYANLDETLDDTEAVIPDSQTGYRSADTSTFSIGMFRRRPRQSSIMGRDDPPIRPSSRGQMTPSISSTINFGNFRRRAREPSVVGTARKARAERSVSRGPQASRQASILGDGDDSGPDGESTPLGQARRRTRSSHAADALRDESPVRSSRKRKSLESHQDGREKRHAADTEPEAQADVPLQSIEVEVERTPSPPRGRTRQRSPGPFSTPTRDDPDMAPPLSSSGSESDSPVALPPLDNLAHRTYHTRKPPTHVAKTPELDDASSSELSSPPSLTHSPNFAPAKPAPQRKPAPPPQQPKKLTTADLTALLPRRRHKPSSRARDSNDPFDLDGSEDEAVNDNDETFHVDSRAAARRKKTRQPPSRSAANRQAKTNGGAGAGPKKRAVRTYGSAANEDKENENVEDEIVVGGSDDAEDGGDGEVELPAREKPLLGEELQKAAKKFKEVDQWQLSFEMVESSSPGPDPYAR</sequence>
<feature type="compositionally biased region" description="Low complexity" evidence="1">
    <location>
        <begin position="453"/>
        <end position="465"/>
    </location>
</feature>
<organism evidence="2 3">
    <name type="scientific">Humicola insolens</name>
    <name type="common">Soft-rot fungus</name>
    <dbReference type="NCBI Taxonomy" id="85995"/>
    <lineage>
        <taxon>Eukaryota</taxon>
        <taxon>Fungi</taxon>
        <taxon>Dikarya</taxon>
        <taxon>Ascomycota</taxon>
        <taxon>Pezizomycotina</taxon>
        <taxon>Sordariomycetes</taxon>
        <taxon>Sordariomycetidae</taxon>
        <taxon>Sordariales</taxon>
        <taxon>Chaetomiaceae</taxon>
        <taxon>Mycothermus</taxon>
    </lineage>
</organism>
<feature type="compositionally biased region" description="Polar residues" evidence="1">
    <location>
        <begin position="515"/>
        <end position="528"/>
    </location>
</feature>
<accession>A0ABR3VDE9</accession>